<feature type="transmembrane region" description="Helical" evidence="1">
    <location>
        <begin position="93"/>
        <end position="113"/>
    </location>
</feature>
<feature type="signal peptide" evidence="2">
    <location>
        <begin position="1"/>
        <end position="15"/>
    </location>
</feature>
<evidence type="ECO:0000313" key="4">
    <source>
        <dbReference type="Proteomes" id="UP000023152"/>
    </source>
</evidence>
<evidence type="ECO:0000256" key="2">
    <source>
        <dbReference type="SAM" id="SignalP"/>
    </source>
</evidence>
<feature type="transmembrane region" description="Helical" evidence="1">
    <location>
        <begin position="133"/>
        <end position="151"/>
    </location>
</feature>
<feature type="transmembrane region" description="Helical" evidence="1">
    <location>
        <begin position="163"/>
        <end position="184"/>
    </location>
</feature>
<evidence type="ECO:0000256" key="1">
    <source>
        <dbReference type="SAM" id="Phobius"/>
    </source>
</evidence>
<dbReference type="AlphaFoldDB" id="X6MFY5"/>
<keyword evidence="1" id="KW-0812">Transmembrane</keyword>
<name>X6MFY5_RETFI</name>
<evidence type="ECO:0000313" key="3">
    <source>
        <dbReference type="EMBL" id="ETO11940.1"/>
    </source>
</evidence>
<keyword evidence="1" id="KW-1133">Transmembrane helix</keyword>
<reference evidence="3 4" key="1">
    <citation type="journal article" date="2013" name="Curr. Biol.">
        <title>The Genome of the Foraminiferan Reticulomyxa filosa.</title>
        <authorList>
            <person name="Glockner G."/>
            <person name="Hulsmann N."/>
            <person name="Schleicher M."/>
            <person name="Noegel A.A."/>
            <person name="Eichinger L."/>
            <person name="Gallinger C."/>
            <person name="Pawlowski J."/>
            <person name="Sierra R."/>
            <person name="Euteneuer U."/>
            <person name="Pillet L."/>
            <person name="Moustafa A."/>
            <person name="Platzer M."/>
            <person name="Groth M."/>
            <person name="Szafranski K."/>
            <person name="Schliwa M."/>
        </authorList>
    </citation>
    <scope>NUCLEOTIDE SEQUENCE [LARGE SCALE GENOMIC DNA]</scope>
</reference>
<accession>X6MFY5</accession>
<proteinExistence type="predicted"/>
<feature type="chain" id="PRO_5012949292" evidence="2">
    <location>
        <begin position="16"/>
        <end position="210"/>
    </location>
</feature>
<dbReference type="Proteomes" id="UP000023152">
    <property type="component" value="Unassembled WGS sequence"/>
</dbReference>
<sequence length="210" mass="24645">MLLFVFVVIVWCTLLYELKQDKEKRAEEERKAGSSIKHGSSFRQIQKKWLGCVNVVQMVVINAFLFVMKETIATIEWTYWMVKNTNDRLDKKIIFVMDLCFALSLFLMQVLFVERLCASLHNCMYNYSTYVYVWLRIMTIPILLFGILTAFSDANKHWKLLSWSLALLCAAMSINTISVIFLMYRSLSKLMHEYTVAYSKTLDVLIRLTI</sequence>
<keyword evidence="1" id="KW-0472">Membrane</keyword>
<comment type="caution">
    <text evidence="3">The sequence shown here is derived from an EMBL/GenBank/DDBJ whole genome shotgun (WGS) entry which is preliminary data.</text>
</comment>
<keyword evidence="4" id="KW-1185">Reference proteome</keyword>
<gene>
    <name evidence="3" type="ORF">RFI_25437</name>
</gene>
<keyword evidence="2" id="KW-0732">Signal</keyword>
<feature type="transmembrane region" description="Helical" evidence="1">
    <location>
        <begin position="48"/>
        <end position="67"/>
    </location>
</feature>
<feature type="non-terminal residue" evidence="3">
    <location>
        <position position="210"/>
    </location>
</feature>
<organism evidence="3 4">
    <name type="scientific">Reticulomyxa filosa</name>
    <dbReference type="NCBI Taxonomy" id="46433"/>
    <lineage>
        <taxon>Eukaryota</taxon>
        <taxon>Sar</taxon>
        <taxon>Rhizaria</taxon>
        <taxon>Retaria</taxon>
        <taxon>Foraminifera</taxon>
        <taxon>Monothalamids</taxon>
        <taxon>Reticulomyxidae</taxon>
        <taxon>Reticulomyxa</taxon>
    </lineage>
</organism>
<dbReference type="EMBL" id="ASPP01021874">
    <property type="protein sequence ID" value="ETO11940.1"/>
    <property type="molecule type" value="Genomic_DNA"/>
</dbReference>
<protein>
    <submittedName>
        <fullName evidence="3">Uncharacterized protein</fullName>
    </submittedName>
</protein>